<feature type="domain" description="Cyclic nucleotide-binding" evidence="3">
    <location>
        <begin position="73"/>
        <end position="179"/>
    </location>
</feature>
<dbReference type="GO" id="GO:0005254">
    <property type="term" value="F:chloride channel activity"/>
    <property type="evidence" value="ECO:0007669"/>
    <property type="project" value="InterPro"/>
</dbReference>
<dbReference type="AlphaFoldDB" id="A0A1Z5JB46"/>
<evidence type="ECO:0000313" key="5">
    <source>
        <dbReference type="Proteomes" id="UP000198406"/>
    </source>
</evidence>
<reference evidence="4 5" key="1">
    <citation type="journal article" date="2015" name="Plant Cell">
        <title>Oil accumulation by the oleaginous diatom Fistulifera solaris as revealed by the genome and transcriptome.</title>
        <authorList>
            <person name="Tanaka T."/>
            <person name="Maeda Y."/>
            <person name="Veluchamy A."/>
            <person name="Tanaka M."/>
            <person name="Abida H."/>
            <person name="Marechal E."/>
            <person name="Bowler C."/>
            <person name="Muto M."/>
            <person name="Sunaga Y."/>
            <person name="Tanaka M."/>
            <person name="Yoshino T."/>
            <person name="Taniguchi T."/>
            <person name="Fukuda Y."/>
            <person name="Nemoto M."/>
            <person name="Matsumoto M."/>
            <person name="Wong P.S."/>
            <person name="Aburatani S."/>
            <person name="Fujibuchi W."/>
        </authorList>
    </citation>
    <scope>NUCLEOTIDE SEQUENCE [LARGE SCALE GENOMIC DNA]</scope>
    <source>
        <strain evidence="4 5">JPCC DA0580</strain>
    </source>
</reference>
<feature type="transmembrane region" description="Helical" evidence="1">
    <location>
        <begin position="463"/>
        <end position="484"/>
    </location>
</feature>
<dbReference type="GO" id="GO:0005829">
    <property type="term" value="C:cytosol"/>
    <property type="evidence" value="ECO:0007669"/>
    <property type="project" value="TreeGrafter"/>
</dbReference>
<dbReference type="InterPro" id="IPR018490">
    <property type="entry name" value="cNMP-bd_dom_sf"/>
</dbReference>
<dbReference type="SMART" id="SM00100">
    <property type="entry name" value="cNMP"/>
    <property type="match status" value="1"/>
</dbReference>
<dbReference type="GO" id="GO:0004862">
    <property type="term" value="F:cAMP-dependent protein kinase inhibitor activity"/>
    <property type="evidence" value="ECO:0007669"/>
    <property type="project" value="TreeGrafter"/>
</dbReference>
<keyword evidence="1" id="KW-0472">Membrane</keyword>
<dbReference type="GO" id="GO:0034236">
    <property type="term" value="F:protein kinase A catalytic subunit binding"/>
    <property type="evidence" value="ECO:0007669"/>
    <property type="project" value="TreeGrafter"/>
</dbReference>
<keyword evidence="1" id="KW-0812">Transmembrane</keyword>
<proteinExistence type="predicted"/>
<protein>
    <recommendedName>
        <fullName evidence="3">Cyclic nucleotide-binding domain-containing protein</fullName>
    </recommendedName>
</protein>
<dbReference type="GO" id="GO:0005952">
    <property type="term" value="C:cAMP-dependent protein kinase complex"/>
    <property type="evidence" value="ECO:0007669"/>
    <property type="project" value="InterPro"/>
</dbReference>
<feature type="transmembrane region" description="Helical" evidence="1">
    <location>
        <begin position="287"/>
        <end position="309"/>
    </location>
</feature>
<dbReference type="Proteomes" id="UP000198406">
    <property type="component" value="Unassembled WGS sequence"/>
</dbReference>
<dbReference type="EMBL" id="BDSP01000036">
    <property type="protein sequence ID" value="GAX11179.1"/>
    <property type="molecule type" value="Genomic_DNA"/>
</dbReference>
<dbReference type="InterPro" id="IPR021134">
    <property type="entry name" value="Bestrophin-like"/>
</dbReference>
<evidence type="ECO:0000256" key="2">
    <source>
        <dbReference type="SAM" id="SignalP"/>
    </source>
</evidence>
<dbReference type="PANTHER" id="PTHR11635:SF152">
    <property type="entry name" value="CAMP-DEPENDENT PROTEIN KINASE TYPE I REGULATORY SUBUNIT-RELATED"/>
    <property type="match status" value="1"/>
</dbReference>
<keyword evidence="2" id="KW-0732">Signal</keyword>
<organism evidence="4 5">
    <name type="scientific">Fistulifera solaris</name>
    <name type="common">Oleaginous diatom</name>
    <dbReference type="NCBI Taxonomy" id="1519565"/>
    <lineage>
        <taxon>Eukaryota</taxon>
        <taxon>Sar</taxon>
        <taxon>Stramenopiles</taxon>
        <taxon>Ochrophyta</taxon>
        <taxon>Bacillariophyta</taxon>
        <taxon>Bacillariophyceae</taxon>
        <taxon>Bacillariophycidae</taxon>
        <taxon>Naviculales</taxon>
        <taxon>Naviculaceae</taxon>
        <taxon>Fistulifera</taxon>
    </lineage>
</organism>
<comment type="caution">
    <text evidence="4">The sequence shown here is derived from an EMBL/GenBank/DDBJ whole genome shotgun (WGS) entry which is preliminary data.</text>
</comment>
<dbReference type="Gene3D" id="2.60.120.10">
    <property type="entry name" value="Jelly Rolls"/>
    <property type="match status" value="1"/>
</dbReference>
<dbReference type="PANTHER" id="PTHR11635">
    <property type="entry name" value="CAMP-DEPENDENT PROTEIN KINASE REGULATORY CHAIN"/>
    <property type="match status" value="1"/>
</dbReference>
<keyword evidence="5" id="KW-1185">Reference proteome</keyword>
<feature type="chain" id="PRO_5012148023" description="Cyclic nucleotide-binding domain-containing protein" evidence="2">
    <location>
        <begin position="22"/>
        <end position="554"/>
    </location>
</feature>
<sequence length="554" mass="62590">MRRLVFLLSLVLAMSTSIAWIEKIRQHDMHSSFSKWTASVLNSTRAGDPVAAGFPKSKEEYTFLETALLNNVLFTNLPNSSLVSLIDAFECVTVPQHHVLVQQGEHASTAAFVFVLASGLCTVTVDGNVVPEPYGTLTPGSIVGELGVLFNTTRAATITAKSETVTLYRVDADTFKRVLNRVIPPADQTDLFATIDEAIKQVAGTKTLYGGDIIRQYVPSRSWLWTRWAGTILQYNIKTTLFNMLFSFGFILLARRITNDQPPWHMGLSPNKTHPFIERLTIVHKLWSYQMSLTTFILTFFLNQSFGFWQEIYSIARRIQGRLNDFHVLLATHATREDDYSYTPAAEKLMDDIGAYSRLFHILFWASLSRRFQVLRTPRGLERLASRGLMTSQQLKILNNLDLPENQKHNACLEWMMTRALKGMKDGGLRDDMALQWHLIDQLCVLRATYAGINDKLTCRMPLAYTHFVQILVDTFCLLSPLALYADLGAYSIFCVGILTLIYTGLLDLAKIFLDPLNNEKFTKNSIYMDIGVLIRESNAGSVRWKNAGAQLPF</sequence>
<evidence type="ECO:0000259" key="3">
    <source>
        <dbReference type="PROSITE" id="PS50042"/>
    </source>
</evidence>
<evidence type="ECO:0000313" key="4">
    <source>
        <dbReference type="EMBL" id="GAX11179.1"/>
    </source>
</evidence>
<evidence type="ECO:0000256" key="1">
    <source>
        <dbReference type="SAM" id="Phobius"/>
    </source>
</evidence>
<dbReference type="InterPro" id="IPR050503">
    <property type="entry name" value="cAMP-dep_PK_reg_su-like"/>
</dbReference>
<accession>A0A1Z5JB46</accession>
<dbReference type="PROSITE" id="PS00889">
    <property type="entry name" value="CNMP_BINDING_2"/>
    <property type="match status" value="1"/>
</dbReference>
<dbReference type="CDD" id="cd00038">
    <property type="entry name" value="CAP_ED"/>
    <property type="match status" value="1"/>
</dbReference>
<dbReference type="GO" id="GO:0030552">
    <property type="term" value="F:cAMP binding"/>
    <property type="evidence" value="ECO:0007669"/>
    <property type="project" value="TreeGrafter"/>
</dbReference>
<keyword evidence="1" id="KW-1133">Transmembrane helix</keyword>
<feature type="transmembrane region" description="Helical" evidence="1">
    <location>
        <begin position="490"/>
        <end position="514"/>
    </location>
</feature>
<dbReference type="InterPro" id="IPR014710">
    <property type="entry name" value="RmlC-like_jellyroll"/>
</dbReference>
<dbReference type="InterPro" id="IPR000595">
    <property type="entry name" value="cNMP-bd_dom"/>
</dbReference>
<dbReference type="InterPro" id="IPR018488">
    <property type="entry name" value="cNMP-bd_CS"/>
</dbReference>
<dbReference type="OrthoDB" id="417078at2759"/>
<feature type="signal peptide" evidence="2">
    <location>
        <begin position="1"/>
        <end position="21"/>
    </location>
</feature>
<dbReference type="SUPFAM" id="SSF51206">
    <property type="entry name" value="cAMP-binding domain-like"/>
    <property type="match status" value="1"/>
</dbReference>
<dbReference type="PROSITE" id="PS50042">
    <property type="entry name" value="CNMP_BINDING_3"/>
    <property type="match status" value="1"/>
</dbReference>
<dbReference type="Pfam" id="PF01062">
    <property type="entry name" value="Bestrophin"/>
    <property type="match status" value="1"/>
</dbReference>
<dbReference type="InParanoid" id="A0A1Z5JB46"/>
<gene>
    <name evidence="4" type="ORF">FisN_9Hh274</name>
</gene>
<name>A0A1Z5JB46_FISSO</name>
<dbReference type="Pfam" id="PF00027">
    <property type="entry name" value="cNMP_binding"/>
    <property type="match status" value="1"/>
</dbReference>